<evidence type="ECO:0000256" key="8">
    <source>
        <dbReference type="ARBA" id="ARBA00023136"/>
    </source>
</evidence>
<dbReference type="InterPro" id="IPR019734">
    <property type="entry name" value="TPR_rpt"/>
</dbReference>
<evidence type="ECO:0000256" key="2">
    <source>
        <dbReference type="ARBA" id="ARBA00005186"/>
    </source>
</evidence>
<dbReference type="Gene3D" id="1.25.40.10">
    <property type="entry name" value="Tetratricopeptide repeat domain"/>
    <property type="match status" value="5"/>
</dbReference>
<evidence type="ECO:0000256" key="1">
    <source>
        <dbReference type="ARBA" id="ARBA00004339"/>
    </source>
</evidence>
<dbReference type="RefSeq" id="WP_171834832.1">
    <property type="nucleotide sequence ID" value="NZ_CP053708.1"/>
</dbReference>
<keyword evidence="7" id="KW-0135">Cellulose biosynthesis</keyword>
<dbReference type="InterPro" id="IPR003921">
    <property type="entry name" value="Cell_synth_C"/>
</dbReference>
<keyword evidence="4 12" id="KW-0732">Signal</keyword>
<feature type="repeat" description="TPR" evidence="10">
    <location>
        <begin position="331"/>
        <end position="364"/>
    </location>
</feature>
<dbReference type="GO" id="GO:0009279">
    <property type="term" value="C:cell outer membrane"/>
    <property type="evidence" value="ECO:0007669"/>
    <property type="project" value="UniProtKB-SubCell"/>
</dbReference>
<sequence length="1277" mass="133834">MAPMRVHRVHGRQALLNGCIILPILALAMPAQAQTTAPAAAQPAASAPAEPSVVTLLLQQARYWRGRSENDKAQVAISRAQQVAPNDPDVLAAQADLQAASGDLDGARRTQATLARIAPGSKQLGDLSRSLQVRSIDPATLSGIRALGAAGKNDAAAAGYRRVFGGTAPPAEFGTEYYQTLAGTSAGWAEAKAGLARIVAANPNDLQAQLAYGQLLTYREPTRAQGIARLQGLAALSDRSPQVASDAARNWHQALLWLPNDKASVPAYQAWLQTHPDDAAIGQRIKEANLQVPTDVGGTDRGSGFKSLAGNQLDDAGKQFEAALALSPKDADALGGLGLVRAKQNRIDEAHQLLARAIAADPDHAARWQPALTGLAVGEDYAAANSLIAHGRFDEAETKLNALIAGGGDVSGAQSMLAGLQQRRGRSSDAAATYNQILSAHPDNDDALLGLARIQMHGGHQAEARALLARLGGRHARDVAQIENQQANGRVARANDPGDRVDLLRDAVAQTPRDGWMRLRLAQNLLKAGQAQEAQQVMAEMNAMSRPTPSMLQAGILFAGQTNDLQTASRLLAQLPKRSRTPDVNAVAGRVALEGDIAEAQADDSFGHSRLIELAQRPDPTGVRGVQIAQALQRLGDTNGARRALQIAERSGGPPTASQRLAYAGELVTLGDTSGAHRLLLALDNQSAGGRGLTRDQEITRKQLGAGMAVVESDQLNEQGKQADAYDRLAPVLAQSPDAVAPRLALARLYQSDSKPRKALALDLAVLQRDPSDLDARLAAVQAAVDCNDLAQAGTLARDALVIGPQDPRAWLAAAAVHRARGAGQAALADLRQASSLRRQQLGTDSNAMINYVIETDTPTSDNPFRTDPVQQGITASDPSPDDIDGLGTGSGQSARRAPADRMLSSIDSQLASLNDTLSPKLDVDIGLRSRSGSGGLDSLTQATVPITATLPFGGGASHWSATLTPTVLSSGSLDQAATTQDRFGTLALGGSSDSNSQSNAAGVAFQVGFANPWLSADAGTSPLGFRTTNAVGGVEFSPKLTPNLTLRVTGERRAITDSVLSYGGLRDPGTNTVWGGVVRNHGHAQFELANKDAVIYAGGGFASITGTHVASNTEVEAGVGGSVSVWHKGDDQVRVGIDLTYFGYDKNLRYFTLGQGGYFSPQSYVAAVVPVTYSGKSGAWTYTGTGSVGYQNYTEHSSNYYPDDPGLQARLVDSDPIASVYSGRSVSGLAGGASGKVEYQLMPALRLGATASYQRAGDWNEAQALLTARYTFSEKP</sequence>
<keyword evidence="6 10" id="KW-0802">TPR repeat</keyword>
<protein>
    <submittedName>
        <fullName evidence="14">Tetratricopeptide repeat protein</fullName>
    </submittedName>
</protein>
<evidence type="ECO:0000256" key="6">
    <source>
        <dbReference type="ARBA" id="ARBA00022803"/>
    </source>
</evidence>
<feature type="domain" description="Cellulose synthase operon C C-terminal" evidence="13">
    <location>
        <begin position="939"/>
        <end position="1273"/>
    </location>
</feature>
<dbReference type="SMART" id="SM00028">
    <property type="entry name" value="TPR"/>
    <property type="match status" value="5"/>
</dbReference>
<dbReference type="InterPro" id="IPR008410">
    <property type="entry name" value="BCSC_C"/>
</dbReference>
<accession>A0A6M8HNH3</accession>
<dbReference type="Proteomes" id="UP000500767">
    <property type="component" value="Chromosome"/>
</dbReference>
<keyword evidence="9" id="KW-0998">Cell outer membrane</keyword>
<keyword evidence="5" id="KW-0677">Repeat</keyword>
<evidence type="ECO:0000259" key="13">
    <source>
        <dbReference type="Pfam" id="PF05420"/>
    </source>
</evidence>
<comment type="subcellular location">
    <subcellularLocation>
        <location evidence="1">Cell outer membrane</location>
        <topology evidence="1">Peripheral membrane protein</topology>
    </subcellularLocation>
</comment>
<dbReference type="InterPro" id="IPR051012">
    <property type="entry name" value="CellSynth/LPSAsmb/PSIAsmb"/>
</dbReference>
<dbReference type="KEGG" id="lck:HN018_07120"/>
<name>A0A6M8HNH3_9PROT</name>
<dbReference type="AlphaFoldDB" id="A0A6M8HNH3"/>
<dbReference type="PROSITE" id="PS50005">
    <property type="entry name" value="TPR"/>
    <property type="match status" value="1"/>
</dbReference>
<evidence type="ECO:0000256" key="4">
    <source>
        <dbReference type="ARBA" id="ARBA00022729"/>
    </source>
</evidence>
<evidence type="ECO:0000313" key="14">
    <source>
        <dbReference type="EMBL" id="QKE89845.1"/>
    </source>
</evidence>
<proteinExistence type="inferred from homology"/>
<feature type="region of interest" description="Disordered" evidence="11">
    <location>
        <begin position="857"/>
        <end position="900"/>
    </location>
</feature>
<evidence type="ECO:0000256" key="3">
    <source>
        <dbReference type="ARBA" id="ARBA00005886"/>
    </source>
</evidence>
<evidence type="ECO:0000256" key="10">
    <source>
        <dbReference type="PROSITE-ProRule" id="PRU00339"/>
    </source>
</evidence>
<evidence type="ECO:0000256" key="5">
    <source>
        <dbReference type="ARBA" id="ARBA00022737"/>
    </source>
</evidence>
<evidence type="ECO:0000256" key="12">
    <source>
        <dbReference type="SAM" id="SignalP"/>
    </source>
</evidence>
<dbReference type="PANTHER" id="PTHR45586">
    <property type="entry name" value="TPR REPEAT-CONTAINING PROTEIN PA4667"/>
    <property type="match status" value="1"/>
</dbReference>
<reference evidence="14 15" key="1">
    <citation type="journal article" date="2014" name="World J. Microbiol. Biotechnol.">
        <title>Biodiversity and physiological characteristics of Antarctic and Arctic lichens-associated bacteria.</title>
        <authorList>
            <person name="Lee Y.M."/>
            <person name="Kim E.H."/>
            <person name="Lee H.K."/>
            <person name="Hong S.G."/>
        </authorList>
    </citation>
    <scope>NUCLEOTIDE SEQUENCE [LARGE SCALE GENOMIC DNA]</scope>
    <source>
        <strain evidence="14 15">PAMC 26569</strain>
    </source>
</reference>
<dbReference type="Pfam" id="PF05420">
    <property type="entry name" value="BCSC_C"/>
    <property type="match status" value="1"/>
</dbReference>
<dbReference type="Pfam" id="PF14559">
    <property type="entry name" value="TPR_19"/>
    <property type="match status" value="2"/>
</dbReference>
<evidence type="ECO:0000256" key="9">
    <source>
        <dbReference type="ARBA" id="ARBA00023237"/>
    </source>
</evidence>
<comment type="similarity">
    <text evidence="3">Belongs to the AcsC/BcsC family.</text>
</comment>
<keyword evidence="8" id="KW-0472">Membrane</keyword>
<feature type="signal peptide" evidence="12">
    <location>
        <begin position="1"/>
        <end position="33"/>
    </location>
</feature>
<dbReference type="GO" id="GO:0006011">
    <property type="term" value="P:UDP-alpha-D-glucose metabolic process"/>
    <property type="evidence" value="ECO:0007669"/>
    <property type="project" value="InterPro"/>
</dbReference>
<dbReference type="SUPFAM" id="SSF48452">
    <property type="entry name" value="TPR-like"/>
    <property type="match status" value="3"/>
</dbReference>
<feature type="chain" id="PRO_5026989477" evidence="12">
    <location>
        <begin position="34"/>
        <end position="1277"/>
    </location>
</feature>
<dbReference type="InterPro" id="IPR011990">
    <property type="entry name" value="TPR-like_helical_dom_sf"/>
</dbReference>
<organism evidence="14 15">
    <name type="scientific">Lichenicola cladoniae</name>
    <dbReference type="NCBI Taxonomy" id="1484109"/>
    <lineage>
        <taxon>Bacteria</taxon>
        <taxon>Pseudomonadati</taxon>
        <taxon>Pseudomonadota</taxon>
        <taxon>Alphaproteobacteria</taxon>
        <taxon>Acetobacterales</taxon>
        <taxon>Acetobacteraceae</taxon>
        <taxon>Lichenicola</taxon>
    </lineage>
</organism>
<dbReference type="UniPathway" id="UPA00694"/>
<evidence type="ECO:0000313" key="15">
    <source>
        <dbReference type="Proteomes" id="UP000500767"/>
    </source>
</evidence>
<dbReference type="GO" id="GO:0030244">
    <property type="term" value="P:cellulose biosynthetic process"/>
    <property type="evidence" value="ECO:0007669"/>
    <property type="project" value="UniProtKB-KW"/>
</dbReference>
<comment type="pathway">
    <text evidence="2">Glycan metabolism; bacterial cellulose biosynthesis.</text>
</comment>
<feature type="compositionally biased region" description="Polar residues" evidence="11">
    <location>
        <begin position="857"/>
        <end position="878"/>
    </location>
</feature>
<dbReference type="EMBL" id="CP053708">
    <property type="protein sequence ID" value="QKE89845.1"/>
    <property type="molecule type" value="Genomic_DNA"/>
</dbReference>
<dbReference type="PANTHER" id="PTHR45586:SF1">
    <property type="entry name" value="LIPOPOLYSACCHARIDE ASSEMBLY PROTEIN B"/>
    <property type="match status" value="1"/>
</dbReference>
<evidence type="ECO:0000256" key="7">
    <source>
        <dbReference type="ARBA" id="ARBA00022916"/>
    </source>
</evidence>
<dbReference type="PRINTS" id="PR01441">
    <property type="entry name" value="CELLSNTHASEC"/>
</dbReference>
<evidence type="ECO:0000256" key="11">
    <source>
        <dbReference type="SAM" id="MobiDB-lite"/>
    </source>
</evidence>
<keyword evidence="15" id="KW-1185">Reference proteome</keyword>
<gene>
    <name evidence="14" type="ORF">HN018_07120</name>
</gene>